<dbReference type="GeneID" id="102043831"/>
<protein>
    <recommendedName>
        <fullName evidence="1">non-specific serine/threonine protein kinase</fullName>
        <ecNumber evidence="1">2.7.11.1</ecNumber>
    </recommendedName>
</protein>
<reference evidence="13" key="1">
    <citation type="submission" date="2025-08" db="UniProtKB">
        <authorList>
            <consortium name="RefSeq"/>
        </authorList>
    </citation>
    <scope>IDENTIFICATION</scope>
</reference>
<dbReference type="Gene3D" id="1.10.510.10">
    <property type="entry name" value="Transferase(Phosphotransferase) domain 1"/>
    <property type="match status" value="1"/>
</dbReference>
<feature type="region of interest" description="Disordered" evidence="10">
    <location>
        <begin position="521"/>
        <end position="556"/>
    </location>
</feature>
<feature type="region of interest" description="Disordered" evidence="10">
    <location>
        <begin position="797"/>
        <end position="874"/>
    </location>
</feature>
<feature type="region of interest" description="Disordered" evidence="10">
    <location>
        <begin position="457"/>
        <end position="490"/>
    </location>
</feature>
<proteinExistence type="predicted"/>
<dbReference type="AlphaFoldDB" id="A0A8N5I400"/>
<comment type="catalytic activity">
    <reaction evidence="9">
        <text>L-seryl-[protein] + ATP = O-phospho-L-seryl-[protein] + ADP + H(+)</text>
        <dbReference type="Rhea" id="RHEA:17989"/>
        <dbReference type="Rhea" id="RHEA-COMP:9863"/>
        <dbReference type="Rhea" id="RHEA-COMP:11604"/>
        <dbReference type="ChEBI" id="CHEBI:15378"/>
        <dbReference type="ChEBI" id="CHEBI:29999"/>
        <dbReference type="ChEBI" id="CHEBI:30616"/>
        <dbReference type="ChEBI" id="CHEBI:83421"/>
        <dbReference type="ChEBI" id="CHEBI:456216"/>
        <dbReference type="EC" id="2.7.11.1"/>
    </reaction>
</comment>
<feature type="compositionally biased region" description="Low complexity" evidence="10">
    <location>
        <begin position="462"/>
        <end position="471"/>
    </location>
</feature>
<evidence type="ECO:0000256" key="10">
    <source>
        <dbReference type="SAM" id="MobiDB-lite"/>
    </source>
</evidence>
<dbReference type="CTD" id="22848"/>
<keyword evidence="6 13" id="KW-0418">Kinase</keyword>
<dbReference type="InterPro" id="IPR000719">
    <property type="entry name" value="Prot_kinase_dom"/>
</dbReference>
<dbReference type="SMART" id="SM00220">
    <property type="entry name" value="S_TKc"/>
    <property type="match status" value="1"/>
</dbReference>
<dbReference type="OrthoDB" id="2018507at2759"/>
<dbReference type="GO" id="GO:0004674">
    <property type="term" value="F:protein serine/threonine kinase activity"/>
    <property type="evidence" value="ECO:0007669"/>
    <property type="project" value="UniProtKB-KW"/>
</dbReference>
<evidence type="ECO:0000256" key="9">
    <source>
        <dbReference type="ARBA" id="ARBA00048679"/>
    </source>
</evidence>
<dbReference type="Pfam" id="PF00069">
    <property type="entry name" value="Pkinase"/>
    <property type="match status" value="1"/>
</dbReference>
<evidence type="ECO:0000313" key="12">
    <source>
        <dbReference type="Proteomes" id="UP000504602"/>
    </source>
</evidence>
<evidence type="ECO:0000256" key="6">
    <source>
        <dbReference type="ARBA" id="ARBA00022777"/>
    </source>
</evidence>
<dbReference type="SUPFAM" id="SSF56112">
    <property type="entry name" value="Protein kinase-like (PK-like)"/>
    <property type="match status" value="1"/>
</dbReference>
<feature type="region of interest" description="Disordered" evidence="10">
    <location>
        <begin position="1089"/>
        <end position="1111"/>
    </location>
</feature>
<dbReference type="InterPro" id="IPR011009">
    <property type="entry name" value="Kinase-like_dom_sf"/>
</dbReference>
<dbReference type="CDD" id="cd14037">
    <property type="entry name" value="STKc_NAK_like"/>
    <property type="match status" value="1"/>
</dbReference>
<evidence type="ECO:0000256" key="5">
    <source>
        <dbReference type="ARBA" id="ARBA00022741"/>
    </source>
</evidence>
<dbReference type="PANTHER" id="PTHR47907:SF5">
    <property type="entry name" value="AP2 ASSOCIATED KINASE 1"/>
    <property type="match status" value="1"/>
</dbReference>
<evidence type="ECO:0000256" key="4">
    <source>
        <dbReference type="ARBA" id="ARBA00022679"/>
    </source>
</evidence>
<dbReference type="PANTHER" id="PTHR47907">
    <property type="entry name" value="PROTEIN KINASE DOMAIN-CONTAINING PROTEIN"/>
    <property type="match status" value="1"/>
</dbReference>
<evidence type="ECO:0000256" key="1">
    <source>
        <dbReference type="ARBA" id="ARBA00012513"/>
    </source>
</evidence>
<dbReference type="PROSITE" id="PS50011">
    <property type="entry name" value="PROTEIN_KINASE_DOM"/>
    <property type="match status" value="1"/>
</dbReference>
<keyword evidence="5" id="KW-0547">Nucleotide-binding</keyword>
<dbReference type="Pfam" id="PF15282">
    <property type="entry name" value="BMP2K_C"/>
    <property type="match status" value="1"/>
</dbReference>
<feature type="compositionally biased region" description="Low complexity" evidence="10">
    <location>
        <begin position="1092"/>
        <end position="1111"/>
    </location>
</feature>
<keyword evidence="2" id="KW-0723">Serine/threonine-protein kinase</keyword>
<dbReference type="GO" id="GO:0005524">
    <property type="term" value="F:ATP binding"/>
    <property type="evidence" value="ECO:0007669"/>
    <property type="project" value="UniProtKB-KW"/>
</dbReference>
<feature type="region of interest" description="Disordered" evidence="10">
    <location>
        <begin position="942"/>
        <end position="965"/>
    </location>
</feature>
<comment type="catalytic activity">
    <reaction evidence="8">
        <text>L-threonyl-[protein] + ATP = O-phospho-L-threonyl-[protein] + ADP + H(+)</text>
        <dbReference type="Rhea" id="RHEA:46608"/>
        <dbReference type="Rhea" id="RHEA-COMP:11060"/>
        <dbReference type="Rhea" id="RHEA-COMP:11605"/>
        <dbReference type="ChEBI" id="CHEBI:15378"/>
        <dbReference type="ChEBI" id="CHEBI:30013"/>
        <dbReference type="ChEBI" id="CHEBI:30616"/>
        <dbReference type="ChEBI" id="CHEBI:61977"/>
        <dbReference type="ChEBI" id="CHEBI:456216"/>
        <dbReference type="EC" id="2.7.11.1"/>
    </reaction>
</comment>
<evidence type="ECO:0000259" key="11">
    <source>
        <dbReference type="PROSITE" id="PS50011"/>
    </source>
</evidence>
<feature type="compositionally biased region" description="Basic and acidic residues" evidence="10">
    <location>
        <begin position="856"/>
        <end position="865"/>
    </location>
</feature>
<dbReference type="EC" id="2.7.11.1" evidence="1"/>
<dbReference type="InterPro" id="IPR051744">
    <property type="entry name" value="AP2_assoc_SerThr_kinase"/>
</dbReference>
<evidence type="ECO:0000313" key="13">
    <source>
        <dbReference type="RefSeq" id="XP_030920738.1"/>
    </source>
</evidence>
<feature type="non-terminal residue" evidence="13">
    <location>
        <position position="1"/>
    </location>
</feature>
<evidence type="ECO:0000256" key="2">
    <source>
        <dbReference type="ARBA" id="ARBA00022527"/>
    </source>
</evidence>
<dbReference type="InterPro" id="IPR008271">
    <property type="entry name" value="Ser/Thr_kinase_AS"/>
</dbReference>
<dbReference type="FunFam" id="1.10.510.10:FF:000072">
    <property type="entry name" value="AP2 associated kinase 1"/>
    <property type="match status" value="1"/>
</dbReference>
<evidence type="ECO:0000256" key="7">
    <source>
        <dbReference type="ARBA" id="ARBA00022840"/>
    </source>
</evidence>
<feature type="region of interest" description="Disordered" evidence="10">
    <location>
        <begin position="997"/>
        <end position="1034"/>
    </location>
</feature>
<feature type="region of interest" description="Disordered" evidence="10">
    <location>
        <begin position="289"/>
        <end position="441"/>
    </location>
</feature>
<accession>A0A8N5I400</accession>
<dbReference type="InterPro" id="IPR028182">
    <property type="entry name" value="BMP2K_C"/>
</dbReference>
<dbReference type="RefSeq" id="XP_030920738.1">
    <property type="nucleotide sequence ID" value="XM_031064878.1"/>
</dbReference>
<feature type="compositionally biased region" description="Polar residues" evidence="10">
    <location>
        <begin position="530"/>
        <end position="553"/>
    </location>
</feature>
<feature type="compositionally biased region" description="Low complexity" evidence="10">
    <location>
        <begin position="395"/>
        <end position="420"/>
    </location>
</feature>
<feature type="compositionally biased region" description="Basic and acidic residues" evidence="10">
    <location>
        <begin position="942"/>
        <end position="953"/>
    </location>
</feature>
<evidence type="ECO:0000256" key="3">
    <source>
        <dbReference type="ARBA" id="ARBA00022553"/>
    </source>
</evidence>
<sequence length="1111" mass="118726">VFSIGRHQVTVDEVLAEGGFAIVFLVRTSNGVKCALKRMYVNNEYDLQVCKREIQIMRDLSGHKNIVGYIDSSINSVSSGDVWEVLILMDFCRGGQVVNLMNQRLQSGFTESEVLQIFCDTCEAVARLHQCKTPIIHRDLKVENILLHDRGHYVLCDFGSATNKFQNPQTEGVNAVEEEIKKYTTLSYRAPEMVNLYSGKLITTKADIWALGCLLYKLCYFTLPFGESQVAICDGNFTIPDNSRHSQDMHCLIRYMLEPDPDKRPDIYQVSYFAFKLAKKDCPVQNVQNSPIPAKLPDPVKASEAAAKKSQPKARLTDPIPTTETSIAPRQRPKAGQTQPNPGILPIQPALTPRKRATAQAAIQPQAAGPAALGSAQPSSTPQAKAAPPQPPAQPQAKPAAAPQARVQAQRQQQQQQQAQGQKLGSLTPPSSPKAQRAGHRRILSDVTHSAVFGVPASKSTQQQQQQAQGQKLGSLTPPSSPKAQRAGHRRILSDVTHSAVFGVPASKSTQLLQAAAAEASLNKSKSASTTPSGSPRTSQQNVYNPPDVSTWNPFDDDNFSKLTAEELLNKDFAKLGDGKAPEKAGSSTENLLPGFQPAAPADAFGGSSFPAGPAEKTKDILGLDSSPPLLTVPDPFIPLPLSDTPEKLIEGLKSPEPALLLPELLPLADPFGSTADPANGQAAVAVESLIPGLEAPLAQRLVSHSDSVASNRTDSLTGEDSLLDCSLLSNPAADLLDEFAPVAFAAQPHKALQRDPGRFPAVALELCKGNPGTDGLTSYKGQPEALEVKAQHNSESGYLARDGPSSNSSFYSSEGEGTDHEGDILDCSGSRPLLMDSEEEEETCKPCPGFLQPVPRHEASKEDPQPQARAGEPLFPAFQSHSGEVFNEPDVFATAPFRSSRKVPDEVDVFTKAPFICKGNAALRHPEEADVFLRAPFSKKRSVEEPTPHKEPFSAPVFLSQGGDGRAQPAFAGLDPAAHGSVASLRAAHPPAGFAQPGSVQPCPGRAVEAQEGSPAKAALPEQGDTLGSVASKPFRPQSLCKYSRHYSPEDGPGLEAQPIAAYKVVSQTNRQAIAGSVPLVPLSARTTELPGADPFASAPFPSKAAKQKP</sequence>
<keyword evidence="12" id="KW-1185">Reference proteome</keyword>
<gene>
    <name evidence="13" type="primary">AAK1</name>
</gene>
<keyword evidence="7" id="KW-0067">ATP-binding</keyword>
<dbReference type="PROSITE" id="PS00108">
    <property type="entry name" value="PROTEIN_KINASE_ST"/>
    <property type="match status" value="1"/>
</dbReference>
<name>A0A8N5I400_GEOFO</name>
<feature type="domain" description="Protein kinase" evidence="11">
    <location>
        <begin position="9"/>
        <end position="275"/>
    </location>
</feature>
<evidence type="ECO:0000256" key="8">
    <source>
        <dbReference type="ARBA" id="ARBA00047899"/>
    </source>
</evidence>
<dbReference type="Proteomes" id="UP000504602">
    <property type="component" value="Unplaced"/>
</dbReference>
<keyword evidence="4" id="KW-0808">Transferase</keyword>
<organism evidence="12 13">
    <name type="scientific">Geospiza fortis</name>
    <name type="common">Medium ground-finch</name>
    <dbReference type="NCBI Taxonomy" id="48883"/>
    <lineage>
        <taxon>Eukaryota</taxon>
        <taxon>Metazoa</taxon>
        <taxon>Chordata</taxon>
        <taxon>Craniata</taxon>
        <taxon>Vertebrata</taxon>
        <taxon>Euteleostomi</taxon>
        <taxon>Archelosauria</taxon>
        <taxon>Archosauria</taxon>
        <taxon>Dinosauria</taxon>
        <taxon>Saurischia</taxon>
        <taxon>Theropoda</taxon>
        <taxon>Coelurosauria</taxon>
        <taxon>Aves</taxon>
        <taxon>Neognathae</taxon>
        <taxon>Neoaves</taxon>
        <taxon>Telluraves</taxon>
        <taxon>Australaves</taxon>
        <taxon>Passeriformes</taxon>
        <taxon>Thraupidae</taxon>
        <taxon>Geospiza</taxon>
    </lineage>
</organism>
<keyword evidence="3" id="KW-0597">Phosphoprotein</keyword>
<feature type="compositionally biased region" description="Low complexity" evidence="10">
    <location>
        <begin position="358"/>
        <end position="387"/>
    </location>
</feature>